<evidence type="ECO:0000256" key="1">
    <source>
        <dbReference type="ARBA" id="ARBA00023231"/>
    </source>
</evidence>
<dbReference type="SUPFAM" id="SSF53807">
    <property type="entry name" value="Helical backbone' metal receptor"/>
    <property type="match status" value="1"/>
</dbReference>
<dbReference type="PANTHER" id="PTHR33712">
    <property type="entry name" value="LIGHT-INDEPENDENT PROTOCHLOROPHYLLIDE REDUCTASE SUBUNIT B"/>
    <property type="match status" value="1"/>
</dbReference>
<comment type="similarity">
    <text evidence="2">Belongs to the NifD/NifK/NifE/NifN family.</text>
</comment>
<evidence type="ECO:0000313" key="5">
    <source>
        <dbReference type="Proteomes" id="UP000245657"/>
    </source>
</evidence>
<keyword evidence="1 2" id="KW-0535">Nitrogen fixation</keyword>
<accession>A0A2V2NCV0</accession>
<proteinExistence type="inferred from homology"/>
<evidence type="ECO:0000256" key="2">
    <source>
        <dbReference type="RuleBase" id="RU004021"/>
    </source>
</evidence>
<sequence>MANHTAINTLRVKEVNENQCHMCMPLGGVIAFKGIEGAMVLVHGSQGCSTYMRLANVEHFHEPVDVASSSLNEKQTILGGEKNLNKALDNVLRVYQPTMLGILTTCLAETMGEDMDRMIKSYMQSHPSIGVDIIPVATPSYGGTHSEGFWATTRAVIAHYAKPCESHNRINVIVPNISPADIREIKRILGFFGMEYTLIPDISMTLDRPYGGRYQKIPTGGTSPADISRMPGAPVTIQFGKTCPDALSPGLFLEQQFGVRLVNLPLPIGVDNVDQFVAALSSISGQPVPEQLTLERGWLLDGMADAHKYNAEGRPVIYGEPEMVYALTGICIENGAEPVVIASGSPHSKLKDLVGPMISDLAEQPVLIEEADFASIEHAAVSAGATIGVGHTGGKFLTERHGIPVTRIGYPIHDRIGGQRIFSAGYAGTLAFLDRFTNTLLEKKYSSYREKKKEEMFNHIRG</sequence>
<organism evidence="4 5">
    <name type="scientific">Methanospirillum lacunae</name>
    <dbReference type="NCBI Taxonomy" id="668570"/>
    <lineage>
        <taxon>Archaea</taxon>
        <taxon>Methanobacteriati</taxon>
        <taxon>Methanobacteriota</taxon>
        <taxon>Stenosarchaea group</taxon>
        <taxon>Methanomicrobia</taxon>
        <taxon>Methanomicrobiales</taxon>
        <taxon>Methanospirillaceae</taxon>
        <taxon>Methanospirillum</taxon>
    </lineage>
</organism>
<evidence type="ECO:0000313" key="4">
    <source>
        <dbReference type="EMBL" id="PWR74177.1"/>
    </source>
</evidence>
<gene>
    <name evidence="4" type="ORF">DK846_03220</name>
</gene>
<name>A0A2V2NCV0_9EURY</name>
<evidence type="ECO:0000259" key="3">
    <source>
        <dbReference type="Pfam" id="PF00148"/>
    </source>
</evidence>
<dbReference type="PROSITE" id="PS00699">
    <property type="entry name" value="NITROGENASE_1_1"/>
    <property type="match status" value="1"/>
</dbReference>
<dbReference type="EMBL" id="QGMY01000002">
    <property type="protein sequence ID" value="PWR74177.1"/>
    <property type="molecule type" value="Genomic_DNA"/>
</dbReference>
<dbReference type="Proteomes" id="UP000245657">
    <property type="component" value="Unassembled WGS sequence"/>
</dbReference>
<keyword evidence="5" id="KW-1185">Reference proteome</keyword>
<dbReference type="RefSeq" id="WP_109967456.1">
    <property type="nucleotide sequence ID" value="NZ_CP176093.1"/>
</dbReference>
<comment type="caution">
    <text evidence="4">The sequence shown here is derived from an EMBL/GenBank/DDBJ whole genome shotgun (WGS) entry which is preliminary data.</text>
</comment>
<dbReference type="AlphaFoldDB" id="A0A2V2NCV0"/>
<dbReference type="GeneID" id="97549549"/>
<dbReference type="PANTHER" id="PTHR33712:SF7">
    <property type="entry name" value="LIGHT-INDEPENDENT PROTOCHLOROPHYLLIDE REDUCTASE SUBUNIT B"/>
    <property type="match status" value="1"/>
</dbReference>
<dbReference type="Gene3D" id="3.40.50.1980">
    <property type="entry name" value="Nitrogenase molybdenum iron protein domain"/>
    <property type="match status" value="3"/>
</dbReference>
<dbReference type="InterPro" id="IPR000510">
    <property type="entry name" value="Nase/OxRdtase_comp1"/>
</dbReference>
<dbReference type="OrthoDB" id="134630at2157"/>
<dbReference type="InterPro" id="IPR050152">
    <property type="entry name" value="ChlB/BchB/BchZ"/>
</dbReference>
<dbReference type="Pfam" id="PF00148">
    <property type="entry name" value="Oxidored_nitro"/>
    <property type="match status" value="1"/>
</dbReference>
<dbReference type="InterPro" id="IPR000318">
    <property type="entry name" value="Nase_comp1_CS"/>
</dbReference>
<reference evidence="4 5" key="1">
    <citation type="submission" date="2018-05" db="EMBL/GenBank/DDBJ databases">
        <title>Draft genome of Methanospirillum lacunae Ki8-1.</title>
        <authorList>
            <person name="Dueholm M.S."/>
            <person name="Nielsen P.H."/>
            <person name="Bakmann L.F."/>
            <person name="Otzen D.E."/>
        </authorList>
    </citation>
    <scope>NUCLEOTIDE SEQUENCE [LARGE SCALE GENOMIC DNA]</scope>
    <source>
        <strain evidence="4 5">Ki8-1</strain>
    </source>
</reference>
<dbReference type="GO" id="GO:0016163">
    <property type="term" value="F:nitrogenase activity"/>
    <property type="evidence" value="ECO:0007669"/>
    <property type="project" value="InterPro"/>
</dbReference>
<protein>
    <submittedName>
        <fullName evidence="4">Nitrogenase</fullName>
    </submittedName>
</protein>
<feature type="domain" description="Nitrogenase/oxidoreductase component 1" evidence="3">
    <location>
        <begin position="23"/>
        <end position="440"/>
    </location>
</feature>
<dbReference type="Gene3D" id="1.20.89.10">
    <property type="entry name" value="Nitrogenase Molybdenum-iron Protein, subunit B, domain 4"/>
    <property type="match status" value="1"/>
</dbReference>